<evidence type="ECO:0000313" key="2">
    <source>
        <dbReference type="Proteomes" id="UP001501510"/>
    </source>
</evidence>
<gene>
    <name evidence="1" type="ORF">GCM10008906_11740</name>
</gene>
<comment type="caution">
    <text evidence="1">The sequence shown here is derived from an EMBL/GenBank/DDBJ whole genome shotgun (WGS) entry which is preliminary data.</text>
</comment>
<accession>A0ABN1JD84</accession>
<sequence length="79" mass="9836">MKQELVIKKKDEIYKGSYKFYPKDKPKQVYCEIIREKNRIIDTCFKGFNKKKKKVLELIYRMEENIKSEWYDIKKYSEK</sequence>
<dbReference type="Proteomes" id="UP001501510">
    <property type="component" value="Unassembled WGS sequence"/>
</dbReference>
<organism evidence="1 2">
    <name type="scientific">Clostridium oceanicum</name>
    <dbReference type="NCBI Taxonomy" id="1543"/>
    <lineage>
        <taxon>Bacteria</taxon>
        <taxon>Bacillati</taxon>
        <taxon>Bacillota</taxon>
        <taxon>Clostridia</taxon>
        <taxon>Eubacteriales</taxon>
        <taxon>Clostridiaceae</taxon>
        <taxon>Clostridium</taxon>
    </lineage>
</organism>
<dbReference type="EMBL" id="BAAACG010000006">
    <property type="protein sequence ID" value="GAA0736578.1"/>
    <property type="molecule type" value="Genomic_DNA"/>
</dbReference>
<dbReference type="RefSeq" id="WP_343759794.1">
    <property type="nucleotide sequence ID" value="NZ_BAAACG010000006.1"/>
</dbReference>
<proteinExistence type="predicted"/>
<protein>
    <submittedName>
        <fullName evidence="1">Uncharacterized protein</fullName>
    </submittedName>
</protein>
<reference evidence="1 2" key="1">
    <citation type="journal article" date="2019" name="Int. J. Syst. Evol. Microbiol.">
        <title>The Global Catalogue of Microorganisms (GCM) 10K type strain sequencing project: providing services to taxonomists for standard genome sequencing and annotation.</title>
        <authorList>
            <consortium name="The Broad Institute Genomics Platform"/>
            <consortium name="The Broad Institute Genome Sequencing Center for Infectious Disease"/>
            <person name="Wu L."/>
            <person name="Ma J."/>
        </authorList>
    </citation>
    <scope>NUCLEOTIDE SEQUENCE [LARGE SCALE GENOMIC DNA]</scope>
    <source>
        <strain evidence="1 2">JCM 1407</strain>
    </source>
</reference>
<name>A0ABN1JD84_9CLOT</name>
<keyword evidence="2" id="KW-1185">Reference proteome</keyword>
<evidence type="ECO:0000313" key="1">
    <source>
        <dbReference type="EMBL" id="GAA0736578.1"/>
    </source>
</evidence>